<dbReference type="InterPro" id="IPR036444">
    <property type="entry name" value="PLipase_A2_dom_sf"/>
</dbReference>
<dbReference type="InterPro" id="IPR033113">
    <property type="entry name" value="PLA2_histidine"/>
</dbReference>
<sequence>MFNGTFCAKSARVGAHDLHQVPDGVEEVRSVRDPRGGLLDCAVVSSPMEVKSFMHVCRLGLRDRRRASPAPQGQTAGAERGESQDVGGARTAPRRTKRGFTYPGTLWCGAGNNAEHYDHLGEFADTDSCCREHDHCPYVIQPFSSRYGYRNFRWHTICHCDCDNALKACLRKVNDTSSRVVGQAFFNVIQVPCFEFRYEEQCVERLWYGWCQRYEKVPIAVAQESVTYDFGGIEVIDELTIAPPARKDEEEEGARAPATATQAPPALGHMVTAAEDFIKVLATVSTSQSTVAESAKEEREQGAEQKKNKKTSRKK</sequence>
<evidence type="ECO:0000256" key="7">
    <source>
        <dbReference type="ARBA" id="ARBA00022837"/>
    </source>
</evidence>
<dbReference type="PANTHER" id="PTHR12253">
    <property type="entry name" value="RH14732P"/>
    <property type="match status" value="1"/>
</dbReference>
<keyword evidence="4" id="KW-0964">Secreted</keyword>
<evidence type="ECO:0000256" key="9">
    <source>
        <dbReference type="ARBA" id="ARBA00023157"/>
    </source>
</evidence>
<dbReference type="EMBL" id="AHAT01005834">
    <property type="status" value="NOT_ANNOTATED_CDS"/>
    <property type="molecule type" value="Genomic_DNA"/>
</dbReference>
<evidence type="ECO:0000256" key="10">
    <source>
        <dbReference type="SAM" id="MobiDB-lite"/>
    </source>
</evidence>
<dbReference type="Gene3D" id="1.20.90.10">
    <property type="entry name" value="Phospholipase A2 domain"/>
    <property type="match status" value="1"/>
</dbReference>
<dbReference type="eggNOG" id="ENOG502QTYI">
    <property type="taxonomic scope" value="Eukaryota"/>
</dbReference>
<feature type="region of interest" description="Disordered" evidence="10">
    <location>
        <begin position="289"/>
        <end position="315"/>
    </location>
</feature>
<evidence type="ECO:0000256" key="6">
    <source>
        <dbReference type="ARBA" id="ARBA00022801"/>
    </source>
</evidence>
<dbReference type="Bgee" id="ENSLOCG00000005777">
    <property type="expression patterns" value="Expressed in camera-type eye and 6 other cell types or tissues"/>
</dbReference>
<organism evidence="12 13">
    <name type="scientific">Lepisosteus oculatus</name>
    <name type="common">Spotted gar</name>
    <dbReference type="NCBI Taxonomy" id="7918"/>
    <lineage>
        <taxon>Eukaryota</taxon>
        <taxon>Metazoa</taxon>
        <taxon>Chordata</taxon>
        <taxon>Craniata</taxon>
        <taxon>Vertebrata</taxon>
        <taxon>Euteleostomi</taxon>
        <taxon>Actinopterygii</taxon>
        <taxon>Neopterygii</taxon>
        <taxon>Holostei</taxon>
        <taxon>Semionotiformes</taxon>
        <taxon>Lepisosteidae</taxon>
        <taxon>Lepisosteus</taxon>
    </lineage>
</organism>
<keyword evidence="5" id="KW-0479">Metal-binding</keyword>
<dbReference type="Proteomes" id="UP000018468">
    <property type="component" value="Linkage group LG22"/>
</dbReference>
<reference evidence="12" key="3">
    <citation type="submission" date="2025-09" db="UniProtKB">
        <authorList>
            <consortium name="Ensembl"/>
        </authorList>
    </citation>
    <scope>IDENTIFICATION</scope>
</reference>
<protein>
    <recommendedName>
        <fullName evidence="3">phospholipase A2</fullName>
        <ecNumber evidence="3">3.1.1.4</ecNumber>
    </recommendedName>
</protein>
<dbReference type="OMA" id="KWHTISH"/>
<dbReference type="GO" id="GO:0046872">
    <property type="term" value="F:metal ion binding"/>
    <property type="evidence" value="ECO:0007669"/>
    <property type="project" value="UniProtKB-KW"/>
</dbReference>
<proteinExistence type="predicted"/>
<evidence type="ECO:0000313" key="12">
    <source>
        <dbReference type="Ensembl" id="ENSLOCP00000006973.1"/>
    </source>
</evidence>
<dbReference type="SUPFAM" id="SSF48619">
    <property type="entry name" value="Phospholipase A2, PLA2"/>
    <property type="match status" value="1"/>
</dbReference>
<keyword evidence="8" id="KW-0443">Lipid metabolism</keyword>
<dbReference type="GO" id="GO:0050482">
    <property type="term" value="P:arachidonate secretion"/>
    <property type="evidence" value="ECO:0007669"/>
    <property type="project" value="InterPro"/>
</dbReference>
<keyword evidence="13" id="KW-1185">Reference proteome</keyword>
<reference evidence="12" key="2">
    <citation type="submission" date="2025-08" db="UniProtKB">
        <authorList>
            <consortium name="Ensembl"/>
        </authorList>
    </citation>
    <scope>IDENTIFICATION</scope>
</reference>
<dbReference type="InterPro" id="IPR016090">
    <property type="entry name" value="PLA2-like_dom"/>
</dbReference>
<dbReference type="Pfam" id="PF05826">
    <property type="entry name" value="Phospholip_A2_2"/>
    <property type="match status" value="1"/>
</dbReference>
<dbReference type="EC" id="3.1.1.4" evidence="3"/>
<evidence type="ECO:0000259" key="11">
    <source>
        <dbReference type="Pfam" id="PF05826"/>
    </source>
</evidence>
<name>W5MF14_LEPOC</name>
<dbReference type="Ensembl" id="ENSLOCT00000006981.1">
    <property type="protein sequence ID" value="ENSLOCP00000006973.1"/>
    <property type="gene ID" value="ENSLOCG00000005777.1"/>
</dbReference>
<feature type="region of interest" description="Disordered" evidence="10">
    <location>
        <begin position="64"/>
        <end position="98"/>
    </location>
</feature>
<feature type="compositionally biased region" description="Low complexity" evidence="10">
    <location>
        <begin position="255"/>
        <end position="266"/>
    </location>
</feature>
<dbReference type="GeneTree" id="ENSGT00940000165341"/>
<feature type="region of interest" description="Disordered" evidence="10">
    <location>
        <begin position="241"/>
        <end position="266"/>
    </location>
</feature>
<keyword evidence="7" id="KW-0106">Calcium</keyword>
<evidence type="ECO:0000313" key="13">
    <source>
        <dbReference type="Proteomes" id="UP000018468"/>
    </source>
</evidence>
<feature type="domain" description="Phospholipase A2-like central" evidence="11">
    <location>
        <begin position="102"/>
        <end position="196"/>
    </location>
</feature>
<evidence type="ECO:0000256" key="3">
    <source>
        <dbReference type="ARBA" id="ARBA00013278"/>
    </source>
</evidence>
<evidence type="ECO:0000256" key="2">
    <source>
        <dbReference type="ARBA" id="ARBA00004613"/>
    </source>
</evidence>
<evidence type="ECO:0000256" key="4">
    <source>
        <dbReference type="ARBA" id="ARBA00022525"/>
    </source>
</evidence>
<dbReference type="PROSITE" id="PS00118">
    <property type="entry name" value="PA2_HIS"/>
    <property type="match status" value="1"/>
</dbReference>
<evidence type="ECO:0000256" key="5">
    <source>
        <dbReference type="ARBA" id="ARBA00022723"/>
    </source>
</evidence>
<dbReference type="InParanoid" id="W5MF14"/>
<keyword evidence="6" id="KW-0378">Hydrolase</keyword>
<accession>W5MF14</accession>
<comment type="cofactor">
    <cofactor evidence="1">
        <name>Ca(2+)</name>
        <dbReference type="ChEBI" id="CHEBI:29108"/>
    </cofactor>
</comment>
<dbReference type="EMBL" id="AHAT01005833">
    <property type="status" value="NOT_ANNOTATED_CDS"/>
    <property type="molecule type" value="Genomic_DNA"/>
</dbReference>
<dbReference type="CDD" id="cd04704">
    <property type="entry name" value="PLA2_bee_venom_like"/>
    <property type="match status" value="1"/>
</dbReference>
<dbReference type="GO" id="GO:0006644">
    <property type="term" value="P:phospholipid metabolic process"/>
    <property type="evidence" value="ECO:0007669"/>
    <property type="project" value="InterPro"/>
</dbReference>
<comment type="subcellular location">
    <subcellularLocation>
        <location evidence="2">Secreted</location>
    </subcellularLocation>
</comment>
<dbReference type="HOGENOM" id="CLU_817722_0_0_1"/>
<dbReference type="AlphaFoldDB" id="W5MF14"/>
<dbReference type="GO" id="GO:0004623">
    <property type="term" value="F:phospholipase A2 activity"/>
    <property type="evidence" value="ECO:0007669"/>
    <property type="project" value="UniProtKB-EC"/>
</dbReference>
<evidence type="ECO:0000256" key="1">
    <source>
        <dbReference type="ARBA" id="ARBA00001913"/>
    </source>
</evidence>
<dbReference type="FunFam" id="1.20.90.10:FF:000002">
    <property type="entry name" value="Phospholipase A2 group III"/>
    <property type="match status" value="1"/>
</dbReference>
<reference evidence="13" key="1">
    <citation type="submission" date="2011-12" db="EMBL/GenBank/DDBJ databases">
        <title>The Draft Genome of Lepisosteus oculatus.</title>
        <authorList>
            <consortium name="The Broad Institute Genome Assembly &amp; Analysis Group"/>
            <consortium name="Computational R&amp;D Group"/>
            <consortium name="and Sequencing Platform"/>
            <person name="Di Palma F."/>
            <person name="Alfoldi J."/>
            <person name="Johnson J."/>
            <person name="Berlin A."/>
            <person name="Gnerre S."/>
            <person name="Jaffe D."/>
            <person name="MacCallum I."/>
            <person name="Young S."/>
            <person name="Walker B.J."/>
            <person name="Lander E.S."/>
            <person name="Lindblad-Toh K."/>
        </authorList>
    </citation>
    <scope>NUCLEOTIDE SEQUENCE [LARGE SCALE GENOMIC DNA]</scope>
</reference>
<feature type="compositionally biased region" description="Basic and acidic residues" evidence="10">
    <location>
        <begin position="294"/>
        <end position="306"/>
    </location>
</feature>
<dbReference type="STRING" id="7918.ENSLOCP00000006973"/>
<evidence type="ECO:0000256" key="8">
    <source>
        <dbReference type="ARBA" id="ARBA00023098"/>
    </source>
</evidence>
<dbReference type="GO" id="GO:0005576">
    <property type="term" value="C:extracellular region"/>
    <property type="evidence" value="ECO:0007669"/>
    <property type="project" value="UniProtKB-SubCell"/>
</dbReference>
<keyword evidence="9" id="KW-1015">Disulfide bond</keyword>